<protein>
    <submittedName>
        <fullName evidence="3">SDR family oxidoreductase</fullName>
    </submittedName>
</protein>
<dbReference type="GO" id="GO:0016491">
    <property type="term" value="F:oxidoreductase activity"/>
    <property type="evidence" value="ECO:0007669"/>
    <property type="project" value="UniProtKB-KW"/>
</dbReference>
<dbReference type="Gene3D" id="3.40.50.720">
    <property type="entry name" value="NAD(P)-binding Rossmann-like Domain"/>
    <property type="match status" value="1"/>
</dbReference>
<dbReference type="Pfam" id="PF13561">
    <property type="entry name" value="adh_short_C2"/>
    <property type="match status" value="1"/>
</dbReference>
<name>A0A926Q4C9_9FLAO</name>
<dbReference type="SUPFAM" id="SSF51735">
    <property type="entry name" value="NAD(P)-binding Rossmann-fold domains"/>
    <property type="match status" value="1"/>
</dbReference>
<dbReference type="AlphaFoldDB" id="A0A926Q4C9"/>
<dbReference type="PRINTS" id="PR00081">
    <property type="entry name" value="GDHRDH"/>
</dbReference>
<comment type="similarity">
    <text evidence="1">Belongs to the short-chain dehydrogenases/reductases (SDR) family.</text>
</comment>
<dbReference type="RefSeq" id="WP_187966957.1">
    <property type="nucleotide sequence ID" value="NZ_JACVDC010000075.1"/>
</dbReference>
<dbReference type="InterPro" id="IPR036291">
    <property type="entry name" value="NAD(P)-bd_dom_sf"/>
</dbReference>
<dbReference type="CDD" id="cd05233">
    <property type="entry name" value="SDR_c"/>
    <property type="match status" value="1"/>
</dbReference>
<evidence type="ECO:0000256" key="2">
    <source>
        <dbReference type="ARBA" id="ARBA00023002"/>
    </source>
</evidence>
<proteinExistence type="inferred from homology"/>
<accession>A0A926Q4C9</accession>
<organism evidence="3 4">
    <name type="scientific">Sinomicrobium weinanense</name>
    <dbReference type="NCBI Taxonomy" id="2842200"/>
    <lineage>
        <taxon>Bacteria</taxon>
        <taxon>Pseudomonadati</taxon>
        <taxon>Bacteroidota</taxon>
        <taxon>Flavobacteriia</taxon>
        <taxon>Flavobacteriales</taxon>
        <taxon>Flavobacteriaceae</taxon>
        <taxon>Sinomicrobium</taxon>
    </lineage>
</organism>
<evidence type="ECO:0000256" key="1">
    <source>
        <dbReference type="ARBA" id="ARBA00006484"/>
    </source>
</evidence>
<gene>
    <name evidence="3" type="ORF">IBL28_17795</name>
</gene>
<reference evidence="3 4" key="1">
    <citation type="submission" date="2020-09" db="EMBL/GenBank/DDBJ databases">
        <title>Sinomicrobium weinanense sp. nov., a halophilic bacteria isolated from saline-alkali soil.</title>
        <authorList>
            <person name="Wu P."/>
            <person name="Ren H."/>
            <person name="Mei Y."/>
            <person name="Liang Y."/>
            <person name="Chen Z."/>
        </authorList>
    </citation>
    <scope>NUCLEOTIDE SEQUENCE [LARGE SCALE GENOMIC DNA]</scope>
    <source>
        <strain evidence="3 4">FJxs</strain>
    </source>
</reference>
<dbReference type="Proteomes" id="UP000653730">
    <property type="component" value="Unassembled WGS sequence"/>
</dbReference>
<keyword evidence="2" id="KW-0560">Oxidoreductase</keyword>
<evidence type="ECO:0000313" key="3">
    <source>
        <dbReference type="EMBL" id="MBC9797829.1"/>
    </source>
</evidence>
<dbReference type="PANTHER" id="PTHR43669">
    <property type="entry name" value="5-KETO-D-GLUCONATE 5-REDUCTASE"/>
    <property type="match status" value="1"/>
</dbReference>
<comment type="caution">
    <text evidence="3">The sequence shown here is derived from an EMBL/GenBank/DDBJ whole genome shotgun (WGS) entry which is preliminary data.</text>
</comment>
<dbReference type="InterPro" id="IPR002347">
    <property type="entry name" value="SDR_fam"/>
</dbReference>
<evidence type="ECO:0000313" key="4">
    <source>
        <dbReference type="Proteomes" id="UP000653730"/>
    </source>
</evidence>
<keyword evidence="4" id="KW-1185">Reference proteome</keyword>
<dbReference type="EMBL" id="JACVDC010000075">
    <property type="protein sequence ID" value="MBC9797829.1"/>
    <property type="molecule type" value="Genomic_DNA"/>
</dbReference>
<sequence length="267" mass="28473">MNLQNKNAVIYGAGPSLGGAVSKAFANAGARVFVTNHKLETARKIADEINRAGENAEAAEVDAMNEDAVNRHLDDMIRTAGTVDISFNAINLQDTQNIPLINMSLTDFERPVNIATKAHFLTAIAASQRMTTQKSGIILSLTATSGGIGYPNVGGFGPACAFIECFSRNLACELGPHNVRVVNIRSAGSPDSRPFREAAEKNPEAMEGMLNKLKDDTMLKQLPVMEDICNTAVFLASEKAGKITGVTIDLTVGTTTALNYKPTNIAF</sequence>
<dbReference type="PANTHER" id="PTHR43669:SF8">
    <property type="entry name" value="SHORT-CHAIN TYPE DEHYDROGENASE_REDUCTASE-RELATED"/>
    <property type="match status" value="1"/>
</dbReference>